<organism evidence="2 3">
    <name type="scientific">Candidatus Fukatsuia symbiotica</name>
    <dbReference type="NCBI Taxonomy" id="1878942"/>
    <lineage>
        <taxon>Bacteria</taxon>
        <taxon>Pseudomonadati</taxon>
        <taxon>Pseudomonadota</taxon>
        <taxon>Gammaproteobacteria</taxon>
        <taxon>Enterobacterales</taxon>
        <taxon>Yersiniaceae</taxon>
        <taxon>Candidatus Fukatsuia</taxon>
    </lineage>
</organism>
<dbReference type="AlphaFoldDB" id="A0A2U8I7Y2"/>
<name>A0A2U8I7Y2_9GAMM</name>
<protein>
    <recommendedName>
        <fullName evidence="4">Lysis protein</fullName>
    </recommendedName>
</protein>
<evidence type="ECO:0000313" key="3">
    <source>
        <dbReference type="Proteomes" id="UP000261875"/>
    </source>
</evidence>
<dbReference type="KEGG" id="fsm:CCS41_02010"/>
<evidence type="ECO:0000313" key="2">
    <source>
        <dbReference type="EMBL" id="AWK15292.1"/>
    </source>
</evidence>
<keyword evidence="1" id="KW-0175">Coiled coil</keyword>
<keyword evidence="3" id="KW-1185">Reference proteome</keyword>
<feature type="coiled-coil region" evidence="1">
    <location>
        <begin position="46"/>
        <end position="101"/>
    </location>
</feature>
<dbReference type="OrthoDB" id="6121516at2"/>
<evidence type="ECO:0008006" key="4">
    <source>
        <dbReference type="Google" id="ProtNLM"/>
    </source>
</evidence>
<reference evidence="2 3" key="1">
    <citation type="submission" date="2017-05" db="EMBL/GenBank/DDBJ databases">
        <title>Genome sequence of Candidatus Fukatsuia symbiotica and Candidatus Hamiltonella defensa from Acyrthosiphon pisum strain 5D.</title>
        <authorList>
            <person name="Patel V.A."/>
            <person name="Chevignon G."/>
            <person name="Russell J.A."/>
            <person name="Oliver K.M."/>
        </authorList>
    </citation>
    <scope>NUCLEOTIDE SEQUENCE [LARGE SCALE GENOMIC DNA]</scope>
    <source>
        <strain evidence="2 3">5D</strain>
    </source>
</reference>
<dbReference type="EMBL" id="CP021659">
    <property type="protein sequence ID" value="AWK15292.1"/>
    <property type="molecule type" value="Genomic_DNA"/>
</dbReference>
<evidence type="ECO:0000256" key="1">
    <source>
        <dbReference type="SAM" id="Coils"/>
    </source>
</evidence>
<gene>
    <name evidence="2" type="ORF">CCS41_02010</name>
</gene>
<proteinExistence type="predicted"/>
<accession>A0A2U8I7Y2</accession>
<dbReference type="Proteomes" id="UP000261875">
    <property type="component" value="Chromosome"/>
</dbReference>
<dbReference type="STRING" id="1878942.GCA_900128755_00187"/>
<sequence>MLGLTLCTVLMASLYYTGHTHGFQHAKALGERALAQQQAKFSQKKQQQAEAHLAELQIAIERYQQQTLRANQLEQTYLSTRQRLTTNNAQLQRKINDFTQRYIDQQGQSHPMQCVFTRGFVQQYNKANGIPTNDNTALTGSIIPTPSGGVPADGKLYASGVTARDILANINDNGEQCQALKAQVNGLLDYINGLG</sequence>